<feature type="domain" description="DUF4253" evidence="1">
    <location>
        <begin position="147"/>
        <end position="258"/>
    </location>
</feature>
<dbReference type="InterPro" id="IPR025349">
    <property type="entry name" value="DUF4253"/>
</dbReference>
<dbReference type="Pfam" id="PF14062">
    <property type="entry name" value="DUF4253"/>
    <property type="match status" value="1"/>
</dbReference>
<name>A0A0T6LX40_WENVI</name>
<comment type="caution">
    <text evidence="2">The sequence shown here is derived from an EMBL/GenBank/DDBJ whole genome shotgun (WGS) entry which is preliminary data.</text>
</comment>
<protein>
    <recommendedName>
        <fullName evidence="1">DUF4253 domain-containing protein</fullName>
    </recommendedName>
</protein>
<organism evidence="2 3">
    <name type="scientific">Wenjunlia vitaminophila</name>
    <name type="common">Streptomyces vitaminophilus</name>
    <dbReference type="NCBI Taxonomy" id="76728"/>
    <lineage>
        <taxon>Bacteria</taxon>
        <taxon>Bacillati</taxon>
        <taxon>Actinomycetota</taxon>
        <taxon>Actinomycetes</taxon>
        <taxon>Kitasatosporales</taxon>
        <taxon>Streptomycetaceae</taxon>
        <taxon>Wenjunlia</taxon>
    </lineage>
</organism>
<sequence length="259" mass="27965">MSAGHGPLRGASASSRGGRRHSLLWRADEEATGDSWARLLPAHRTTGLWPVLLGGRRGRPWDRAPAPHPGSDPGAFDAEALLRWWWARHVPPAPHQAPRTCWEGTSASPRPRWPGLAATPPPEDDPDVVAARVAGELVEHAMLCRPRVGLVPAGRGADVLAAVGWTGRPGGCDGHDAAQSSAVLRSWEDRFGVRVVALEEHGVLHVSVAGPPRTLDQAVAVAAEHLAFCPDNVRRCGGTLARYAREHLRGRDHWSFRWG</sequence>
<dbReference type="Proteomes" id="UP000050867">
    <property type="component" value="Unassembled WGS sequence"/>
</dbReference>
<proteinExistence type="predicted"/>
<dbReference type="eggNOG" id="ENOG5032XD0">
    <property type="taxonomic scope" value="Bacteria"/>
</dbReference>
<reference evidence="2 3" key="1">
    <citation type="submission" date="2015-10" db="EMBL/GenBank/DDBJ databases">
        <title>Draft genome sequence of pyrrolomycin-producing Streptomyces vitaminophilus.</title>
        <authorList>
            <person name="Graham D.E."/>
            <person name="Mahan K.M."/>
            <person name="Klingeman D.M."/>
            <person name="Hettich R.L."/>
            <person name="Parry R.J."/>
        </authorList>
    </citation>
    <scope>NUCLEOTIDE SEQUENCE [LARGE SCALE GENOMIC DNA]</scope>
    <source>
        <strain evidence="2 3">ATCC 31673</strain>
    </source>
</reference>
<dbReference type="EMBL" id="LLZU01000005">
    <property type="protein sequence ID" value="KRV50568.1"/>
    <property type="molecule type" value="Genomic_DNA"/>
</dbReference>
<keyword evidence="3" id="KW-1185">Reference proteome</keyword>
<accession>A0A0T6LX40</accession>
<evidence type="ECO:0000313" key="3">
    <source>
        <dbReference type="Proteomes" id="UP000050867"/>
    </source>
</evidence>
<gene>
    <name evidence="2" type="ORF">AQ490_16005</name>
</gene>
<dbReference type="AlphaFoldDB" id="A0A0T6LX40"/>
<evidence type="ECO:0000259" key="1">
    <source>
        <dbReference type="Pfam" id="PF14062"/>
    </source>
</evidence>
<dbReference type="STRING" id="76728.AQ490_16005"/>
<evidence type="ECO:0000313" key="2">
    <source>
        <dbReference type="EMBL" id="KRV50568.1"/>
    </source>
</evidence>